<gene>
    <name evidence="2" type="ORF">ROA7023_01771</name>
</gene>
<keyword evidence="1" id="KW-0732">Signal</keyword>
<evidence type="ECO:0000313" key="2">
    <source>
        <dbReference type="EMBL" id="SLN43405.1"/>
    </source>
</evidence>
<proteinExistence type="predicted"/>
<sequence>MKHLDFVLALALAFALPAAPALAEFAPIRDRASFVATVQGRELAIPLLGIALAVRADGSIGGSAQGQAVTGTWSWDAGYFCRTLSWGSRSWPLNCQLVETDGNRVRFTADRGTGDQARFALR</sequence>
<feature type="signal peptide" evidence="1">
    <location>
        <begin position="1"/>
        <end position="23"/>
    </location>
</feature>
<protein>
    <recommendedName>
        <fullName evidence="4">Dihydrodipicolinate reductase</fullName>
    </recommendedName>
</protein>
<reference evidence="2 3" key="1">
    <citation type="submission" date="2017-03" db="EMBL/GenBank/DDBJ databases">
        <authorList>
            <person name="Afonso C.L."/>
            <person name="Miller P.J."/>
            <person name="Scott M.A."/>
            <person name="Spackman E."/>
            <person name="Goraichik I."/>
            <person name="Dimitrov K.M."/>
            <person name="Suarez D.L."/>
            <person name="Swayne D.E."/>
        </authorList>
    </citation>
    <scope>NUCLEOTIDE SEQUENCE [LARGE SCALE GENOMIC DNA]</scope>
    <source>
        <strain evidence="2 3">CECT 7023</strain>
    </source>
</reference>
<accession>A0A1Y5SL65</accession>
<dbReference type="EMBL" id="FWFZ01000007">
    <property type="protein sequence ID" value="SLN43405.1"/>
    <property type="molecule type" value="Genomic_DNA"/>
</dbReference>
<feature type="chain" id="PRO_5013187228" description="Dihydrodipicolinate reductase" evidence="1">
    <location>
        <begin position="24"/>
        <end position="122"/>
    </location>
</feature>
<evidence type="ECO:0000313" key="3">
    <source>
        <dbReference type="Proteomes" id="UP000193900"/>
    </source>
</evidence>
<name>A0A1Y5SL65_9RHOB</name>
<dbReference type="OrthoDB" id="7874348at2"/>
<dbReference type="AlphaFoldDB" id="A0A1Y5SL65"/>
<organism evidence="2 3">
    <name type="scientific">Roseisalinus antarcticus</name>
    <dbReference type="NCBI Taxonomy" id="254357"/>
    <lineage>
        <taxon>Bacteria</taxon>
        <taxon>Pseudomonadati</taxon>
        <taxon>Pseudomonadota</taxon>
        <taxon>Alphaproteobacteria</taxon>
        <taxon>Rhodobacterales</taxon>
        <taxon>Roseobacteraceae</taxon>
        <taxon>Roseisalinus</taxon>
    </lineage>
</organism>
<evidence type="ECO:0000256" key="1">
    <source>
        <dbReference type="SAM" id="SignalP"/>
    </source>
</evidence>
<dbReference type="RefSeq" id="WP_085878641.1">
    <property type="nucleotide sequence ID" value="NZ_FWFZ01000007.1"/>
</dbReference>
<dbReference type="Proteomes" id="UP000193900">
    <property type="component" value="Unassembled WGS sequence"/>
</dbReference>
<keyword evidence="3" id="KW-1185">Reference proteome</keyword>
<evidence type="ECO:0008006" key="4">
    <source>
        <dbReference type="Google" id="ProtNLM"/>
    </source>
</evidence>